<dbReference type="PANTHER" id="PTHR10088">
    <property type="entry name" value="GLUCOKINASE REGULATORY PROTEIN"/>
    <property type="match status" value="1"/>
</dbReference>
<dbReference type="Gene3D" id="3.40.50.10490">
    <property type="entry name" value="Glucose-6-phosphate isomerase like protein, domain 1"/>
    <property type="match status" value="1"/>
</dbReference>
<dbReference type="InterPro" id="IPR005488">
    <property type="entry name" value="Etherase_MurQ"/>
</dbReference>
<dbReference type="NCBIfam" id="NF003915">
    <property type="entry name" value="PRK05441.1"/>
    <property type="match status" value="1"/>
</dbReference>
<evidence type="ECO:0000313" key="4">
    <source>
        <dbReference type="EMBL" id="GGO37546.1"/>
    </source>
</evidence>
<protein>
    <submittedName>
        <fullName evidence="4">N-acetylmuramic acid 6-phosphate etherase</fullName>
    </submittedName>
</protein>
<dbReference type="SUPFAM" id="SSF53697">
    <property type="entry name" value="SIS domain"/>
    <property type="match status" value="1"/>
</dbReference>
<dbReference type="InterPro" id="IPR001347">
    <property type="entry name" value="SIS_dom"/>
</dbReference>
<keyword evidence="2" id="KW-0119">Carbohydrate metabolism</keyword>
<dbReference type="AlphaFoldDB" id="A0A917YN60"/>
<keyword evidence="1" id="KW-0456">Lyase</keyword>
<organism evidence="4 5">
    <name type="scientific">Gemmobacter aquaticus</name>
    <dbReference type="NCBI Taxonomy" id="490185"/>
    <lineage>
        <taxon>Bacteria</taxon>
        <taxon>Pseudomonadati</taxon>
        <taxon>Pseudomonadota</taxon>
        <taxon>Alphaproteobacteria</taxon>
        <taxon>Rhodobacterales</taxon>
        <taxon>Paracoccaceae</taxon>
        <taxon>Gemmobacter</taxon>
    </lineage>
</organism>
<proteinExistence type="predicted"/>
<dbReference type="GO" id="GO:0097367">
    <property type="term" value="F:carbohydrate derivative binding"/>
    <property type="evidence" value="ECO:0007669"/>
    <property type="project" value="InterPro"/>
</dbReference>
<dbReference type="GO" id="GO:0046348">
    <property type="term" value="P:amino sugar catabolic process"/>
    <property type="evidence" value="ECO:0007669"/>
    <property type="project" value="InterPro"/>
</dbReference>
<dbReference type="EMBL" id="BMLP01000009">
    <property type="protein sequence ID" value="GGO37546.1"/>
    <property type="molecule type" value="Genomic_DNA"/>
</dbReference>
<dbReference type="InterPro" id="IPR046348">
    <property type="entry name" value="SIS_dom_sf"/>
</dbReference>
<comment type="caution">
    <text evidence="4">The sequence shown here is derived from an EMBL/GenBank/DDBJ whole genome shotgun (WGS) entry which is preliminary data.</text>
</comment>
<evidence type="ECO:0000259" key="3">
    <source>
        <dbReference type="PROSITE" id="PS51464"/>
    </source>
</evidence>
<dbReference type="GO" id="GO:0016803">
    <property type="term" value="F:ether hydrolase activity"/>
    <property type="evidence" value="ECO:0007669"/>
    <property type="project" value="TreeGrafter"/>
</dbReference>
<accession>A0A917YN60</accession>
<name>A0A917YN60_9RHOB</name>
<evidence type="ECO:0000313" key="5">
    <source>
        <dbReference type="Proteomes" id="UP000598196"/>
    </source>
</evidence>
<gene>
    <name evidence="4" type="ORF">GCM10010991_33400</name>
</gene>
<dbReference type="GO" id="GO:0016835">
    <property type="term" value="F:carbon-oxygen lyase activity"/>
    <property type="evidence" value="ECO:0007669"/>
    <property type="project" value="InterPro"/>
</dbReference>
<dbReference type="Pfam" id="PF13580">
    <property type="entry name" value="SIS_2"/>
    <property type="match status" value="1"/>
</dbReference>
<dbReference type="Gene3D" id="1.10.8.1080">
    <property type="match status" value="1"/>
</dbReference>
<dbReference type="CDD" id="cd05007">
    <property type="entry name" value="SIS_Etherase"/>
    <property type="match status" value="1"/>
</dbReference>
<dbReference type="PROSITE" id="PS51464">
    <property type="entry name" value="SIS"/>
    <property type="match status" value="1"/>
</dbReference>
<dbReference type="PANTHER" id="PTHR10088:SF4">
    <property type="entry name" value="GLUCOKINASE REGULATORY PROTEIN"/>
    <property type="match status" value="1"/>
</dbReference>
<sequence>MTERNTEARHPASQGLHARDASVVLGALLSAQVQAIEALRPALPALERAADAAAVALRDGGKLGYAGAGSSGLMALADCLELAGTFGLPVERTPMLFAGGAAALLHMQGSVEDDPALALADLDRSGLGRGDMVLVLSASGSTPYALTTAEAARARGVKVAGFANVAGSALLGLADIPVLIDTGPEVVSGSTRMGAATAQKVALNMLSVLVGIRLGHVHDGYMVNVVADNAKLVDRAARIVAAVAQVPRGAAEAALQQTHGAVKPAILVARGHSPDDAHKALERTGGHLADLID</sequence>
<dbReference type="Proteomes" id="UP000598196">
    <property type="component" value="Unassembled WGS sequence"/>
</dbReference>
<reference evidence="4 5" key="1">
    <citation type="journal article" date="2014" name="Int. J. Syst. Evol. Microbiol.">
        <title>Complete genome sequence of Corynebacterium casei LMG S-19264T (=DSM 44701T), isolated from a smear-ripened cheese.</title>
        <authorList>
            <consortium name="US DOE Joint Genome Institute (JGI-PGF)"/>
            <person name="Walter F."/>
            <person name="Albersmeier A."/>
            <person name="Kalinowski J."/>
            <person name="Ruckert C."/>
        </authorList>
    </citation>
    <scope>NUCLEOTIDE SEQUENCE [LARGE SCALE GENOMIC DNA]</scope>
    <source>
        <strain evidence="4 5">CGMCC 1.7029</strain>
    </source>
</reference>
<keyword evidence="5" id="KW-1185">Reference proteome</keyword>
<dbReference type="RefSeq" id="WP_146287922.1">
    <property type="nucleotide sequence ID" value="NZ_BMLP01000009.1"/>
</dbReference>
<evidence type="ECO:0000256" key="1">
    <source>
        <dbReference type="ARBA" id="ARBA00023239"/>
    </source>
</evidence>
<feature type="domain" description="SIS" evidence="3">
    <location>
        <begin position="53"/>
        <end position="216"/>
    </location>
</feature>
<dbReference type="OrthoDB" id="9813395at2"/>
<evidence type="ECO:0000256" key="2">
    <source>
        <dbReference type="ARBA" id="ARBA00023277"/>
    </source>
</evidence>
<dbReference type="GO" id="GO:0009254">
    <property type="term" value="P:peptidoglycan turnover"/>
    <property type="evidence" value="ECO:0007669"/>
    <property type="project" value="TreeGrafter"/>
</dbReference>
<dbReference type="InterPro" id="IPR040190">
    <property type="entry name" value="MURQ/GCKR"/>
</dbReference>